<dbReference type="EMBL" id="JAEQND010000010">
    <property type="protein sequence ID" value="MBL0427151.1"/>
    <property type="molecule type" value="Genomic_DNA"/>
</dbReference>
<feature type="transmembrane region" description="Helical" evidence="1">
    <location>
        <begin position="97"/>
        <end position="117"/>
    </location>
</feature>
<dbReference type="Proteomes" id="UP000622707">
    <property type="component" value="Unassembled WGS sequence"/>
</dbReference>
<organism evidence="2 3">
    <name type="scientific">Ramlibacter alkalitolerans</name>
    <dbReference type="NCBI Taxonomy" id="2039631"/>
    <lineage>
        <taxon>Bacteria</taxon>
        <taxon>Pseudomonadati</taxon>
        <taxon>Pseudomonadota</taxon>
        <taxon>Betaproteobacteria</taxon>
        <taxon>Burkholderiales</taxon>
        <taxon>Comamonadaceae</taxon>
        <taxon>Ramlibacter</taxon>
    </lineage>
</organism>
<name>A0ABS1JSN1_9BURK</name>
<comment type="caution">
    <text evidence="2">The sequence shown here is derived from an EMBL/GenBank/DDBJ whole genome shotgun (WGS) entry which is preliminary data.</text>
</comment>
<evidence type="ECO:0000256" key="1">
    <source>
        <dbReference type="SAM" id="Phobius"/>
    </source>
</evidence>
<keyword evidence="1" id="KW-0472">Membrane</keyword>
<feature type="transmembrane region" description="Helical" evidence="1">
    <location>
        <begin position="123"/>
        <end position="142"/>
    </location>
</feature>
<keyword evidence="3" id="KW-1185">Reference proteome</keyword>
<protein>
    <submittedName>
        <fullName evidence="2">Diguanylate cyclase</fullName>
    </submittedName>
</protein>
<proteinExistence type="predicted"/>
<sequence length="153" mass="16802">MYGVVPLWIGPGLVDWACHRRTSIERTSGWRENAFHWLLLAEGGAALVATALLEAGAALLLVVLGAFLAHELTTYVELRYTAPRREIRPFEQMVHSFMELLPLALLGLLAVLAAAPAREPWPPVYLAGAAAAVGVFNLLPMAEESWRCVRARM</sequence>
<keyword evidence="1" id="KW-0812">Transmembrane</keyword>
<evidence type="ECO:0000313" key="3">
    <source>
        <dbReference type="Proteomes" id="UP000622707"/>
    </source>
</evidence>
<keyword evidence="1" id="KW-1133">Transmembrane helix</keyword>
<reference evidence="2 3" key="1">
    <citation type="journal article" date="2017" name="Int. J. Syst. Evol. Microbiol.">
        <title>Ramlibacter alkalitolerans sp. nov., alkali-tolerant bacterium isolated from soil of ginseng.</title>
        <authorList>
            <person name="Lee D.H."/>
            <person name="Cha C.J."/>
        </authorList>
    </citation>
    <scope>NUCLEOTIDE SEQUENCE [LARGE SCALE GENOMIC DNA]</scope>
    <source>
        <strain evidence="2 3">KACC 19305</strain>
    </source>
</reference>
<evidence type="ECO:0000313" key="2">
    <source>
        <dbReference type="EMBL" id="MBL0427151.1"/>
    </source>
</evidence>
<accession>A0ABS1JSN1</accession>
<feature type="transmembrane region" description="Helical" evidence="1">
    <location>
        <begin position="58"/>
        <end position="76"/>
    </location>
</feature>
<gene>
    <name evidence="2" type="ORF">JI746_18695</name>
</gene>